<dbReference type="InParanoid" id="A0A6P5L8Z8"/>
<dbReference type="Proteomes" id="UP000515140">
    <property type="component" value="Unplaced"/>
</dbReference>
<dbReference type="Pfam" id="PF03061">
    <property type="entry name" value="4HBT"/>
    <property type="match status" value="1"/>
</dbReference>
<organism evidence="2 3">
    <name type="scientific">Phascolarctos cinereus</name>
    <name type="common">Koala</name>
    <dbReference type="NCBI Taxonomy" id="38626"/>
    <lineage>
        <taxon>Eukaryota</taxon>
        <taxon>Metazoa</taxon>
        <taxon>Chordata</taxon>
        <taxon>Craniata</taxon>
        <taxon>Vertebrata</taxon>
        <taxon>Euteleostomi</taxon>
        <taxon>Mammalia</taxon>
        <taxon>Metatheria</taxon>
        <taxon>Diprotodontia</taxon>
        <taxon>Phascolarctidae</taxon>
        <taxon>Phascolarctos</taxon>
    </lineage>
</organism>
<gene>
    <name evidence="3" type="primary">THEM5</name>
</gene>
<dbReference type="CTD" id="284486"/>
<dbReference type="Gene3D" id="3.10.129.10">
    <property type="entry name" value="Hotdog Thioesterase"/>
    <property type="match status" value="1"/>
</dbReference>
<dbReference type="SUPFAM" id="SSF54637">
    <property type="entry name" value="Thioesterase/thiol ester dehydrase-isomerase"/>
    <property type="match status" value="1"/>
</dbReference>
<dbReference type="GO" id="GO:0035336">
    <property type="term" value="P:long-chain fatty-acyl-CoA metabolic process"/>
    <property type="evidence" value="ECO:0007669"/>
    <property type="project" value="Ensembl"/>
</dbReference>
<proteinExistence type="predicted"/>
<dbReference type="PANTHER" id="PTHR47362">
    <property type="entry name" value="ACYL-COENZYME A THIOESTERASE THEM5"/>
    <property type="match status" value="1"/>
</dbReference>
<dbReference type="GeneID" id="110216966"/>
<dbReference type="GO" id="GO:0052816">
    <property type="term" value="F:long-chain fatty acyl-CoA hydrolase activity"/>
    <property type="evidence" value="ECO:0007669"/>
    <property type="project" value="Ensembl"/>
</dbReference>
<dbReference type="AlphaFoldDB" id="A0A6P5L8Z8"/>
<evidence type="ECO:0000259" key="1">
    <source>
        <dbReference type="Pfam" id="PF03061"/>
    </source>
</evidence>
<dbReference type="GO" id="GO:0005759">
    <property type="term" value="C:mitochondrial matrix"/>
    <property type="evidence" value="ECO:0007669"/>
    <property type="project" value="Ensembl"/>
</dbReference>
<dbReference type="CDD" id="cd03443">
    <property type="entry name" value="PaaI_thioesterase"/>
    <property type="match status" value="1"/>
</dbReference>
<keyword evidence="2" id="KW-1185">Reference proteome</keyword>
<protein>
    <submittedName>
        <fullName evidence="3">Acyl-coenzyme A thioesterase THEM5 isoform X1</fullName>
    </submittedName>
</protein>
<evidence type="ECO:0000313" key="2">
    <source>
        <dbReference type="Proteomes" id="UP000515140"/>
    </source>
</evidence>
<feature type="domain" description="Thioesterase" evidence="1">
    <location>
        <begin position="204"/>
        <end position="274"/>
    </location>
</feature>
<dbReference type="PANTHER" id="PTHR47362:SF1">
    <property type="entry name" value="ACYL-COENZYME A THIOESTERASE THEM5"/>
    <property type="match status" value="1"/>
</dbReference>
<dbReference type="RefSeq" id="XP_020854720.1">
    <property type="nucleotide sequence ID" value="XM_020999061.1"/>
</dbReference>
<dbReference type="GO" id="GO:0035965">
    <property type="term" value="P:cardiolipin acyl-chain remodeling"/>
    <property type="evidence" value="ECO:0007669"/>
    <property type="project" value="TreeGrafter"/>
</dbReference>
<dbReference type="InterPro" id="IPR006683">
    <property type="entry name" value="Thioestr_dom"/>
</dbReference>
<name>A0A6P5L8Z8_PHACI</name>
<dbReference type="FunCoup" id="A0A6P5L8Z8">
    <property type="interactions" value="25"/>
</dbReference>
<sequence>MITLATLADKNSESPLQSLFAEGLSDSKPADKHTCVRIMMPRSLWLVPRFGSYRGPLRTPSLRPQSVLHRHTPKLVLQTSFSSSTDSLISRFFPKNTNLKDYALPNASWSPDMMRLYKEFLEKTKDGDWIRLPSFKSNSDHIRGLKMPSEFKDKSDKEDYRIFTRCIEKEGQGYEYVIFFHPSKKKSVCLFQPGPYLEGPPRFTHGGALAALVDEIFSKTAYLSGHGLLTLSLNIKFKNIIPMNSVVLLKVEVEKIEDQKVFLSCIAHSPDQQVLFAKASGVFFQLELEEDNNSSQS</sequence>
<evidence type="ECO:0000313" key="3">
    <source>
        <dbReference type="RefSeq" id="XP_020854720.1"/>
    </source>
</evidence>
<dbReference type="InterPro" id="IPR029069">
    <property type="entry name" value="HotDog_dom_sf"/>
</dbReference>
<reference evidence="3" key="1">
    <citation type="submission" date="2025-08" db="UniProtKB">
        <authorList>
            <consortium name="RefSeq"/>
        </authorList>
    </citation>
    <scope>IDENTIFICATION</scope>
    <source>
        <tissue evidence="3">Spleen</tissue>
    </source>
</reference>
<dbReference type="KEGG" id="pcw:110216966"/>
<accession>A0A6P5L8Z8</accession>